<sequence length="286" mass="32805">MLEDRCRLLDEVLALRQEREALLSSRRGSGHAENRIDHCDRYRTPSYPSPPPSYHAYQVSPPSGVRLMPMVLMAPVGEYSPQYFPQPAYNNSKHQISLPPRPQVVKNISTAAQSMKPVLIGSTDETRDSSTPTSSVRPLPQQNRKLPSDFRLTPNTVVLGKGKGPKEATGNLRLKELVREQLEEYTLSGRHGKMLVISRIIEQIQLENMYQGRVSPAFVRYQDHSWWEVTEKECRIKLSATFRDLLSDKYRSSSKSKVEHRRQQRQHERDLSEFVDAIRALKTLKA</sequence>
<reference evidence="3" key="1">
    <citation type="journal article" date="2021" name="Sci. Rep.">
        <title>Diploid genomic architecture of Nitzschia inconspicua, an elite biomass production diatom.</title>
        <authorList>
            <person name="Oliver A."/>
            <person name="Podell S."/>
            <person name="Pinowska A."/>
            <person name="Traller J.C."/>
            <person name="Smith S.R."/>
            <person name="McClure R."/>
            <person name="Beliaev A."/>
            <person name="Bohutskyi P."/>
            <person name="Hill E.A."/>
            <person name="Rabines A."/>
            <person name="Zheng H."/>
            <person name="Allen L.Z."/>
            <person name="Kuo A."/>
            <person name="Grigoriev I.V."/>
            <person name="Allen A.E."/>
            <person name="Hazlebeck D."/>
            <person name="Allen E.E."/>
        </authorList>
    </citation>
    <scope>NUCLEOTIDE SEQUENCE</scope>
    <source>
        <strain evidence="3">Hildebrandi</strain>
    </source>
</reference>
<feature type="domain" description="DUF6824" evidence="2">
    <location>
        <begin position="157"/>
        <end position="244"/>
    </location>
</feature>
<dbReference type="InterPro" id="IPR049227">
    <property type="entry name" value="DUF6824"/>
</dbReference>
<comment type="caution">
    <text evidence="3">The sequence shown here is derived from an EMBL/GenBank/DDBJ whole genome shotgun (WGS) entry which is preliminary data.</text>
</comment>
<reference evidence="3" key="2">
    <citation type="submission" date="2021-04" db="EMBL/GenBank/DDBJ databases">
        <authorList>
            <person name="Podell S."/>
        </authorList>
    </citation>
    <scope>NUCLEOTIDE SEQUENCE</scope>
    <source>
        <strain evidence="3">Hildebrandi</strain>
    </source>
</reference>
<gene>
    <name evidence="3" type="ORF">IV203_019214</name>
</gene>
<proteinExistence type="predicted"/>
<dbReference type="OrthoDB" id="48019at2759"/>
<feature type="region of interest" description="Disordered" evidence="1">
    <location>
        <begin position="118"/>
        <end position="148"/>
    </location>
</feature>
<name>A0A9K3LYQ7_9STRA</name>
<dbReference type="Proteomes" id="UP000693970">
    <property type="component" value="Unassembled WGS sequence"/>
</dbReference>
<protein>
    <recommendedName>
        <fullName evidence="2">DUF6824 domain-containing protein</fullName>
    </recommendedName>
</protein>
<dbReference type="EMBL" id="JAGRRH010000004">
    <property type="protein sequence ID" value="KAG7370644.1"/>
    <property type="molecule type" value="Genomic_DNA"/>
</dbReference>
<evidence type="ECO:0000256" key="1">
    <source>
        <dbReference type="SAM" id="MobiDB-lite"/>
    </source>
</evidence>
<evidence type="ECO:0000313" key="4">
    <source>
        <dbReference type="Proteomes" id="UP000693970"/>
    </source>
</evidence>
<dbReference type="AlphaFoldDB" id="A0A9K3LYQ7"/>
<dbReference type="Pfam" id="PF20710">
    <property type="entry name" value="DUF6824"/>
    <property type="match status" value="1"/>
</dbReference>
<feature type="compositionally biased region" description="Polar residues" evidence="1">
    <location>
        <begin position="129"/>
        <end position="145"/>
    </location>
</feature>
<evidence type="ECO:0000259" key="2">
    <source>
        <dbReference type="Pfam" id="PF20710"/>
    </source>
</evidence>
<keyword evidence="4" id="KW-1185">Reference proteome</keyword>
<organism evidence="3 4">
    <name type="scientific">Nitzschia inconspicua</name>
    <dbReference type="NCBI Taxonomy" id="303405"/>
    <lineage>
        <taxon>Eukaryota</taxon>
        <taxon>Sar</taxon>
        <taxon>Stramenopiles</taxon>
        <taxon>Ochrophyta</taxon>
        <taxon>Bacillariophyta</taxon>
        <taxon>Bacillariophyceae</taxon>
        <taxon>Bacillariophycidae</taxon>
        <taxon>Bacillariales</taxon>
        <taxon>Bacillariaceae</taxon>
        <taxon>Nitzschia</taxon>
    </lineage>
</organism>
<accession>A0A9K3LYQ7</accession>
<evidence type="ECO:0000313" key="3">
    <source>
        <dbReference type="EMBL" id="KAG7370644.1"/>
    </source>
</evidence>